<accession>A0A9P9INE2</accession>
<dbReference type="OrthoDB" id="3781946at2759"/>
<dbReference type="Proteomes" id="UP000700596">
    <property type="component" value="Unassembled WGS sequence"/>
</dbReference>
<keyword evidence="2" id="KW-1185">Reference proteome</keyword>
<sequence>MEFPEAWSHGDDREHYYIDTIRAGIDQYRSKSYVRFAQDLQVHQVRYHVCRSLITSEFRLDVIFQDGQAGLEGAHRRTCRARFERNENTGEVEVLESNRWVSLDESLSMNYPTQAPAADPDNLRKWLAVNGKRLHWVGFPGELKENILAFCLLESPGFAAYHSEHLFVRKSDQFHQHGPWEVTHQLGHWVALLAVSKEIRQITLELCLKHNNRFPGGLMIASKTPGQLVSSIKRLSRAHIFIDKKLSYSPALARQYLLHPKVYTELGNPYATYAHNIRKISFNFDFLSNMFFFGVTVAGLDRCRPKDALTCTIFDRLPLLDGIRVSMPRDVRNVRHPVKLFDEDLPCYRILHRYLYERLATVLAPYTHVTVTDFIDKEEEDRFLALLKLHRKSSLFTAAELEDMYADTSGGIEIDVPVSTLVRIQKDETYERDAFRLAVQRACQTYPPICRCQKKCVTIGF</sequence>
<organism evidence="1 2">
    <name type="scientific">Dendryphion nanum</name>
    <dbReference type="NCBI Taxonomy" id="256645"/>
    <lineage>
        <taxon>Eukaryota</taxon>
        <taxon>Fungi</taxon>
        <taxon>Dikarya</taxon>
        <taxon>Ascomycota</taxon>
        <taxon>Pezizomycotina</taxon>
        <taxon>Dothideomycetes</taxon>
        <taxon>Pleosporomycetidae</taxon>
        <taxon>Pleosporales</taxon>
        <taxon>Torulaceae</taxon>
        <taxon>Dendryphion</taxon>
    </lineage>
</organism>
<dbReference type="EMBL" id="JAGMWT010000006">
    <property type="protein sequence ID" value="KAH7126706.1"/>
    <property type="molecule type" value="Genomic_DNA"/>
</dbReference>
<protein>
    <submittedName>
        <fullName evidence="1">Uncharacterized protein</fullName>
    </submittedName>
</protein>
<name>A0A9P9INE2_9PLEO</name>
<evidence type="ECO:0000313" key="1">
    <source>
        <dbReference type="EMBL" id="KAH7126706.1"/>
    </source>
</evidence>
<comment type="caution">
    <text evidence="1">The sequence shown here is derived from an EMBL/GenBank/DDBJ whole genome shotgun (WGS) entry which is preliminary data.</text>
</comment>
<proteinExistence type="predicted"/>
<reference evidence="1" key="1">
    <citation type="journal article" date="2021" name="Nat. Commun.">
        <title>Genetic determinants of endophytism in the Arabidopsis root mycobiome.</title>
        <authorList>
            <person name="Mesny F."/>
            <person name="Miyauchi S."/>
            <person name="Thiergart T."/>
            <person name="Pickel B."/>
            <person name="Atanasova L."/>
            <person name="Karlsson M."/>
            <person name="Huettel B."/>
            <person name="Barry K.W."/>
            <person name="Haridas S."/>
            <person name="Chen C."/>
            <person name="Bauer D."/>
            <person name="Andreopoulos W."/>
            <person name="Pangilinan J."/>
            <person name="LaButti K."/>
            <person name="Riley R."/>
            <person name="Lipzen A."/>
            <person name="Clum A."/>
            <person name="Drula E."/>
            <person name="Henrissat B."/>
            <person name="Kohler A."/>
            <person name="Grigoriev I.V."/>
            <person name="Martin F.M."/>
            <person name="Hacquard S."/>
        </authorList>
    </citation>
    <scope>NUCLEOTIDE SEQUENCE</scope>
    <source>
        <strain evidence="1">MPI-CAGE-CH-0243</strain>
    </source>
</reference>
<gene>
    <name evidence="1" type="ORF">B0J11DRAFT_604516</name>
</gene>
<dbReference type="AlphaFoldDB" id="A0A9P9INE2"/>
<evidence type="ECO:0000313" key="2">
    <source>
        <dbReference type="Proteomes" id="UP000700596"/>
    </source>
</evidence>